<feature type="signal peptide" evidence="2">
    <location>
        <begin position="1"/>
        <end position="15"/>
    </location>
</feature>
<dbReference type="PANTHER" id="PTHR33170">
    <property type="entry name" value="DUF4283 DOMAIN-CONTAINING PROTEIN-RELATED"/>
    <property type="match status" value="1"/>
</dbReference>
<gene>
    <name evidence="3" type="primary">ga22558</name>
    <name evidence="3" type="ORF">PR202_ga22558</name>
</gene>
<dbReference type="PANTHER" id="PTHR33170:SF50">
    <property type="entry name" value="DUF4283 DOMAIN-CONTAINING PROTEIN"/>
    <property type="match status" value="1"/>
</dbReference>
<evidence type="ECO:0000313" key="4">
    <source>
        <dbReference type="Proteomes" id="UP001054889"/>
    </source>
</evidence>
<accession>A0AAV5D4D9</accession>
<name>A0AAV5D4D9_ELECO</name>
<evidence type="ECO:0000256" key="1">
    <source>
        <dbReference type="SAM" id="MobiDB-lite"/>
    </source>
</evidence>
<feature type="region of interest" description="Disordered" evidence="1">
    <location>
        <begin position="290"/>
        <end position="309"/>
    </location>
</feature>
<feature type="chain" id="PRO_5043775187" description="DUF4283 domain-containing protein" evidence="2">
    <location>
        <begin position="16"/>
        <end position="771"/>
    </location>
</feature>
<comment type="caution">
    <text evidence="3">The sequence shown here is derived from an EMBL/GenBank/DDBJ whole genome shotgun (WGS) entry which is preliminary data.</text>
</comment>
<reference evidence="3" key="1">
    <citation type="journal article" date="2018" name="DNA Res.">
        <title>Multiple hybrid de novo genome assembly of finger millet, an orphan allotetraploid crop.</title>
        <authorList>
            <person name="Hatakeyama M."/>
            <person name="Aluri S."/>
            <person name="Balachadran M.T."/>
            <person name="Sivarajan S.R."/>
            <person name="Patrignani A."/>
            <person name="Gruter S."/>
            <person name="Poveda L."/>
            <person name="Shimizu-Inatsugi R."/>
            <person name="Baeten J."/>
            <person name="Francoijs K.J."/>
            <person name="Nataraja K.N."/>
            <person name="Reddy Y.A.N."/>
            <person name="Phadnis S."/>
            <person name="Ravikumar R.L."/>
            <person name="Schlapbach R."/>
            <person name="Sreeman S.M."/>
            <person name="Shimizu K.K."/>
        </authorList>
    </citation>
    <scope>NUCLEOTIDE SEQUENCE</scope>
</reference>
<evidence type="ECO:0000256" key="2">
    <source>
        <dbReference type="SAM" id="SignalP"/>
    </source>
</evidence>
<keyword evidence="2" id="KW-0732">Signal</keyword>
<dbReference type="EMBL" id="BQKI01000011">
    <property type="protein sequence ID" value="GJN04973.1"/>
    <property type="molecule type" value="Genomic_DNA"/>
</dbReference>
<evidence type="ECO:0008006" key="5">
    <source>
        <dbReference type="Google" id="ProtNLM"/>
    </source>
</evidence>
<feature type="region of interest" description="Disordered" evidence="1">
    <location>
        <begin position="316"/>
        <end position="337"/>
    </location>
</feature>
<proteinExistence type="predicted"/>
<protein>
    <recommendedName>
        <fullName evidence="5">DUF4283 domain-containing protein</fullName>
    </recommendedName>
</protein>
<dbReference type="Proteomes" id="UP001054889">
    <property type="component" value="Unassembled WGS sequence"/>
</dbReference>
<sequence>MPLITIVRLCDVVVASEVVAGQLVTPREAVVRPVGDAGRQMVKEGVALRTVDAGVVAMVVDKFTREVPQMWKIWARRDWQRPLPLGSQTILKRRNPVRISAASNFCGFAGDLGFFQIPFDGAGSKAPKKESSTAHITIKQGTIMADMIKSELERLIPIKLTWSVQQNGDGFLVPFPSKVELQRMVAMRIEPRRYLKKAWINVYGVPYEIRSFLPHWAVGTILGTTLKVDMKYMKRMRVVRILVGVMDVNTIPDTTDIVVGEGVYDIFFKVDKVCKDGTYVPFQKKGDDNLDDDELMDDVGGMKKPNATDTDMMQEANDKAEDAPPSNTPSCEHNDQAADEEKIRSMVQEAIDKAAFDIIDEIAAKVVAEEDDGTPVIVSFDKNELVADETDSETHSVDENMGTNVHSGLPEPTCTSPATVEALKANPSPLAPAHAQQLAGAMLEIEFTPVSSGVEKMASEVVEENSTELPLHGLSQEMSEKQASPEDMTGRLHMVHVPVGSANSLLDVEPQSSGTQQAQGLGALLDSLLDHLLHNLIHHPGHLQCAGRLLFQFCGIQRFGPRMMRKEICKKNGVRANKTNKAMADSLLVLSHRRGGIIAQVTAALDRKGSVYMVPGPALDQKRNLRKKDDEEMMIKAQKLAAKRNLDKAWTSLASTSICTGKFPASGIKWRLFCFPKARATTMVCSVHRSPPTLVGLSPPPTTSASSAVMVTQHAALPSGCTCTDIPDRCMGGVWHGRPVLLDDEDRLILRCDFNAELKGDRDDLCGFGAS</sequence>
<evidence type="ECO:0000313" key="3">
    <source>
        <dbReference type="EMBL" id="GJN04973.1"/>
    </source>
</evidence>
<dbReference type="AlphaFoldDB" id="A0AAV5D4D9"/>
<keyword evidence="4" id="KW-1185">Reference proteome</keyword>
<organism evidence="3 4">
    <name type="scientific">Eleusine coracana subsp. coracana</name>
    <dbReference type="NCBI Taxonomy" id="191504"/>
    <lineage>
        <taxon>Eukaryota</taxon>
        <taxon>Viridiplantae</taxon>
        <taxon>Streptophyta</taxon>
        <taxon>Embryophyta</taxon>
        <taxon>Tracheophyta</taxon>
        <taxon>Spermatophyta</taxon>
        <taxon>Magnoliopsida</taxon>
        <taxon>Liliopsida</taxon>
        <taxon>Poales</taxon>
        <taxon>Poaceae</taxon>
        <taxon>PACMAD clade</taxon>
        <taxon>Chloridoideae</taxon>
        <taxon>Cynodonteae</taxon>
        <taxon>Eleusininae</taxon>
        <taxon>Eleusine</taxon>
    </lineage>
</organism>
<reference evidence="3" key="2">
    <citation type="submission" date="2021-12" db="EMBL/GenBank/DDBJ databases">
        <title>Resequencing data analysis of finger millet.</title>
        <authorList>
            <person name="Hatakeyama M."/>
            <person name="Aluri S."/>
            <person name="Balachadran M.T."/>
            <person name="Sivarajan S.R."/>
            <person name="Poveda L."/>
            <person name="Shimizu-Inatsugi R."/>
            <person name="Schlapbach R."/>
            <person name="Sreeman S.M."/>
            <person name="Shimizu K.K."/>
        </authorList>
    </citation>
    <scope>NUCLEOTIDE SEQUENCE</scope>
</reference>